<reference evidence="2" key="1">
    <citation type="journal article" date="2023" name="Science">
        <title>Genome structures resolve the early diversification of teleost fishes.</title>
        <authorList>
            <person name="Parey E."/>
            <person name="Louis A."/>
            <person name="Montfort J."/>
            <person name="Bouchez O."/>
            <person name="Roques C."/>
            <person name="Iampietro C."/>
            <person name="Lluch J."/>
            <person name="Castinel A."/>
            <person name="Donnadieu C."/>
            <person name="Desvignes T."/>
            <person name="Floi Bucao C."/>
            <person name="Jouanno E."/>
            <person name="Wen M."/>
            <person name="Mejri S."/>
            <person name="Dirks R."/>
            <person name="Jansen H."/>
            <person name="Henkel C."/>
            <person name="Chen W.J."/>
            <person name="Zahm M."/>
            <person name="Cabau C."/>
            <person name="Klopp C."/>
            <person name="Thompson A.W."/>
            <person name="Robinson-Rechavi M."/>
            <person name="Braasch I."/>
            <person name="Lecointre G."/>
            <person name="Bobe J."/>
            <person name="Postlethwait J.H."/>
            <person name="Berthelot C."/>
            <person name="Roest Crollius H."/>
            <person name="Guiguen Y."/>
        </authorList>
    </citation>
    <scope>NUCLEOTIDE SEQUENCE</scope>
    <source>
        <strain evidence="2">WJC10195</strain>
    </source>
</reference>
<name>A0A9Q1GAD2_SYNKA</name>
<dbReference type="AlphaFoldDB" id="A0A9Q1GAD2"/>
<evidence type="ECO:0000256" key="1">
    <source>
        <dbReference type="SAM" id="MobiDB-lite"/>
    </source>
</evidence>
<keyword evidence="3" id="KW-1185">Reference proteome</keyword>
<accession>A0A9Q1GAD2</accession>
<comment type="caution">
    <text evidence="2">The sequence shown here is derived from an EMBL/GenBank/DDBJ whole genome shotgun (WGS) entry which is preliminary data.</text>
</comment>
<evidence type="ECO:0000313" key="2">
    <source>
        <dbReference type="EMBL" id="KAJ8380033.1"/>
    </source>
</evidence>
<dbReference type="Proteomes" id="UP001152622">
    <property type="component" value="Chromosome 1"/>
</dbReference>
<dbReference type="OrthoDB" id="411173at2759"/>
<proteinExistence type="predicted"/>
<organism evidence="2 3">
    <name type="scientific">Synaphobranchus kaupii</name>
    <name type="common">Kaup's arrowtooth eel</name>
    <dbReference type="NCBI Taxonomy" id="118154"/>
    <lineage>
        <taxon>Eukaryota</taxon>
        <taxon>Metazoa</taxon>
        <taxon>Chordata</taxon>
        <taxon>Craniata</taxon>
        <taxon>Vertebrata</taxon>
        <taxon>Euteleostomi</taxon>
        <taxon>Actinopterygii</taxon>
        <taxon>Neopterygii</taxon>
        <taxon>Teleostei</taxon>
        <taxon>Anguilliformes</taxon>
        <taxon>Synaphobranchidae</taxon>
        <taxon>Synaphobranchus</taxon>
    </lineage>
</organism>
<evidence type="ECO:0000313" key="3">
    <source>
        <dbReference type="Proteomes" id="UP001152622"/>
    </source>
</evidence>
<gene>
    <name evidence="2" type="ORF">SKAU_G00008110</name>
</gene>
<sequence length="100" mass="10640">MWNGIKALTDYRTINLLPSDDAKLPDVLNQFFARFDTQGGGPAPLINPPAGESTLVLQHHQVRTTLKKVNASKAAGPDGVPGRTDHSKSELATTPPPPSS</sequence>
<dbReference type="EMBL" id="JAINUF010000001">
    <property type="protein sequence ID" value="KAJ8380033.1"/>
    <property type="molecule type" value="Genomic_DNA"/>
</dbReference>
<feature type="region of interest" description="Disordered" evidence="1">
    <location>
        <begin position="67"/>
        <end position="100"/>
    </location>
</feature>
<protein>
    <submittedName>
        <fullName evidence="2">Uncharacterized protein</fullName>
    </submittedName>
</protein>